<name>A0ACC2TBS0_9FUNG</name>
<sequence length="97" mass="11108">MHFSTFFVSAAFVYGDTSVAEQQQTKCTGWNMTIIGQYAFPIFTNATHCYDGTVRCLANDGYEQCSNNKFIPKQCECEDYRCRKTGQFLQCEPKVFP</sequence>
<gene>
    <name evidence="1" type="ORF">DSO57_1031149</name>
</gene>
<dbReference type="Proteomes" id="UP001165960">
    <property type="component" value="Unassembled WGS sequence"/>
</dbReference>
<comment type="caution">
    <text evidence="1">The sequence shown here is derived from an EMBL/GenBank/DDBJ whole genome shotgun (WGS) entry which is preliminary data.</text>
</comment>
<accession>A0ACC2TBS0</accession>
<keyword evidence="2" id="KW-1185">Reference proteome</keyword>
<organism evidence="1 2">
    <name type="scientific">Entomophthora muscae</name>
    <dbReference type="NCBI Taxonomy" id="34485"/>
    <lineage>
        <taxon>Eukaryota</taxon>
        <taxon>Fungi</taxon>
        <taxon>Fungi incertae sedis</taxon>
        <taxon>Zoopagomycota</taxon>
        <taxon>Entomophthoromycotina</taxon>
        <taxon>Entomophthoromycetes</taxon>
        <taxon>Entomophthorales</taxon>
        <taxon>Entomophthoraceae</taxon>
        <taxon>Entomophthora</taxon>
    </lineage>
</organism>
<dbReference type="EMBL" id="QTSX02003061">
    <property type="protein sequence ID" value="KAJ9072050.1"/>
    <property type="molecule type" value="Genomic_DNA"/>
</dbReference>
<proteinExistence type="predicted"/>
<evidence type="ECO:0000313" key="2">
    <source>
        <dbReference type="Proteomes" id="UP001165960"/>
    </source>
</evidence>
<reference evidence="1" key="1">
    <citation type="submission" date="2022-04" db="EMBL/GenBank/DDBJ databases">
        <title>Genome of the entomopathogenic fungus Entomophthora muscae.</title>
        <authorList>
            <person name="Elya C."/>
            <person name="Lovett B.R."/>
            <person name="Lee E."/>
            <person name="Macias A.M."/>
            <person name="Hajek A.E."/>
            <person name="De Bivort B.L."/>
            <person name="Kasson M.T."/>
            <person name="De Fine Licht H.H."/>
            <person name="Stajich J.E."/>
        </authorList>
    </citation>
    <scope>NUCLEOTIDE SEQUENCE</scope>
    <source>
        <strain evidence="1">Berkeley</strain>
    </source>
</reference>
<protein>
    <submittedName>
        <fullName evidence="1">Uncharacterized protein</fullName>
    </submittedName>
</protein>
<evidence type="ECO:0000313" key="1">
    <source>
        <dbReference type="EMBL" id="KAJ9072050.1"/>
    </source>
</evidence>